<gene>
    <name evidence="4" type="primary">pqqD</name>
    <name evidence="4" type="ORF">FDT80_15355</name>
</gene>
<comment type="pathway">
    <text evidence="1">Cofactor biosynthesis; pyrroloquinoline quinone biosynthesis.</text>
</comment>
<evidence type="ECO:0000313" key="4">
    <source>
        <dbReference type="EMBL" id="TMM51233.1"/>
    </source>
</evidence>
<evidence type="ECO:0000313" key="5">
    <source>
        <dbReference type="Proteomes" id="UP000309550"/>
    </source>
</evidence>
<dbReference type="InterPro" id="IPR008792">
    <property type="entry name" value="PQQD"/>
</dbReference>
<dbReference type="AlphaFoldDB" id="A0A5S3PC28"/>
<dbReference type="GO" id="GO:0048038">
    <property type="term" value="F:quinone binding"/>
    <property type="evidence" value="ECO:0007669"/>
    <property type="project" value="InterPro"/>
</dbReference>
<name>A0A5S3PC28_9RHOB</name>
<proteinExistence type="predicted"/>
<dbReference type="NCBIfam" id="TIGR03859">
    <property type="entry name" value="PQQ_PqqD"/>
    <property type="match status" value="1"/>
</dbReference>
<dbReference type="EMBL" id="VANS01000004">
    <property type="protein sequence ID" value="TMM51233.1"/>
    <property type="molecule type" value="Genomic_DNA"/>
</dbReference>
<dbReference type="UniPathway" id="UPA00539"/>
<evidence type="ECO:0000256" key="1">
    <source>
        <dbReference type="ARBA" id="ARBA00004886"/>
    </source>
</evidence>
<dbReference type="RefSeq" id="WP_138663192.1">
    <property type="nucleotide sequence ID" value="NZ_VANS01000004.1"/>
</dbReference>
<evidence type="ECO:0000256" key="2">
    <source>
        <dbReference type="ARBA" id="ARBA00011741"/>
    </source>
</evidence>
<accession>A0A5S3PC28</accession>
<sequence>MAQVGIAPSDVPVIPRGVRLHFDKVRDLWVLLAPERTINLDPVGLAILREIDGTATLDAITEVLAAKYDAPAPQITADVRDFLAGLMERRILEVRT</sequence>
<organism evidence="4 5">
    <name type="scientific">Sulfitobacter sabulilitoris</name>
    <dbReference type="NCBI Taxonomy" id="2562655"/>
    <lineage>
        <taxon>Bacteria</taxon>
        <taxon>Pseudomonadati</taxon>
        <taxon>Pseudomonadota</taxon>
        <taxon>Alphaproteobacteria</taxon>
        <taxon>Rhodobacterales</taxon>
        <taxon>Roseobacteraceae</taxon>
        <taxon>Sulfitobacter</taxon>
    </lineage>
</organism>
<evidence type="ECO:0000256" key="3">
    <source>
        <dbReference type="ARBA" id="ARBA00022905"/>
    </source>
</evidence>
<reference evidence="4 5" key="1">
    <citation type="submission" date="2019-05" db="EMBL/GenBank/DDBJ databases">
        <title>Sulfitobacter sabulilitoris sp. nov., isolated from a marine sand.</title>
        <authorList>
            <person name="Yoon J.-H."/>
        </authorList>
    </citation>
    <scope>NUCLEOTIDE SEQUENCE [LARGE SCALE GENOMIC DNA]</scope>
    <source>
        <strain evidence="4 5">HSMS-29</strain>
    </source>
</reference>
<dbReference type="InterPro" id="IPR041881">
    <property type="entry name" value="PqqD_sf"/>
</dbReference>
<comment type="caution">
    <text evidence="4">The sequence shown here is derived from an EMBL/GenBank/DDBJ whole genome shotgun (WGS) entry which is preliminary data.</text>
</comment>
<dbReference type="GO" id="GO:0018189">
    <property type="term" value="P:pyrroloquinoline quinone biosynthetic process"/>
    <property type="evidence" value="ECO:0007669"/>
    <property type="project" value="UniProtKB-UniPathway"/>
</dbReference>
<comment type="subunit">
    <text evidence="2">Monomer. Interacts with PqqE.</text>
</comment>
<dbReference type="Proteomes" id="UP000309550">
    <property type="component" value="Unassembled WGS sequence"/>
</dbReference>
<keyword evidence="5" id="KW-1185">Reference proteome</keyword>
<keyword evidence="3" id="KW-0884">PQQ biosynthesis</keyword>
<dbReference type="InterPro" id="IPR022479">
    <property type="entry name" value="PqqD_bac"/>
</dbReference>
<dbReference type="Gene3D" id="1.10.10.1150">
    <property type="entry name" value="Coenzyme PQQ synthesis protein D (PqqD)"/>
    <property type="match status" value="1"/>
</dbReference>
<dbReference type="Pfam" id="PF05402">
    <property type="entry name" value="PqqD"/>
    <property type="match status" value="1"/>
</dbReference>
<dbReference type="OrthoDB" id="7995890at2"/>
<protein>
    <submittedName>
        <fullName evidence="4">Pyrroloquinoline quinone biosynthesis peptide chaperone PqqD</fullName>
    </submittedName>
</protein>